<dbReference type="Proteomes" id="UP001217089">
    <property type="component" value="Unassembled WGS sequence"/>
</dbReference>
<protein>
    <recommendedName>
        <fullName evidence="3">Retrotransposon gag domain-containing protein</fullName>
    </recommendedName>
</protein>
<reference evidence="4 5" key="1">
    <citation type="submission" date="2022-12" db="EMBL/GenBank/DDBJ databases">
        <title>Chromosome-level genome of Tegillarca granosa.</title>
        <authorList>
            <person name="Kim J."/>
        </authorList>
    </citation>
    <scope>NUCLEOTIDE SEQUENCE [LARGE SCALE GENOMIC DNA]</scope>
    <source>
        <strain evidence="4">Teg-2019</strain>
        <tissue evidence="4">Adductor muscle</tissue>
    </source>
</reference>
<dbReference type="CDD" id="cd00303">
    <property type="entry name" value="retropepsin_like"/>
    <property type="match status" value="1"/>
</dbReference>
<evidence type="ECO:0000313" key="5">
    <source>
        <dbReference type="Proteomes" id="UP001217089"/>
    </source>
</evidence>
<dbReference type="PANTHER" id="PTHR33223:SF6">
    <property type="entry name" value="CCHC-TYPE DOMAIN-CONTAINING PROTEIN"/>
    <property type="match status" value="1"/>
</dbReference>
<feature type="domain" description="Retrotransposon gag" evidence="3">
    <location>
        <begin position="123"/>
        <end position="207"/>
    </location>
</feature>
<evidence type="ECO:0000256" key="1">
    <source>
        <dbReference type="SAM" id="MobiDB-lite"/>
    </source>
</evidence>
<evidence type="ECO:0000313" key="4">
    <source>
        <dbReference type="EMBL" id="KAJ8315285.1"/>
    </source>
</evidence>
<dbReference type="SUPFAM" id="SSF50630">
    <property type="entry name" value="Acid proteases"/>
    <property type="match status" value="1"/>
</dbReference>
<dbReference type="InterPro" id="IPR021109">
    <property type="entry name" value="Peptidase_aspartic_dom_sf"/>
</dbReference>
<keyword evidence="2" id="KW-0472">Membrane</keyword>
<dbReference type="PANTHER" id="PTHR33223">
    <property type="entry name" value="CCHC-TYPE DOMAIN-CONTAINING PROTEIN"/>
    <property type="match status" value="1"/>
</dbReference>
<evidence type="ECO:0000259" key="3">
    <source>
        <dbReference type="Pfam" id="PF03732"/>
    </source>
</evidence>
<dbReference type="Gene3D" id="2.40.70.10">
    <property type="entry name" value="Acid Proteases"/>
    <property type="match status" value="1"/>
</dbReference>
<dbReference type="InterPro" id="IPR005162">
    <property type="entry name" value="Retrotrans_gag_dom"/>
</dbReference>
<feature type="region of interest" description="Disordered" evidence="1">
    <location>
        <begin position="1"/>
        <end position="73"/>
    </location>
</feature>
<name>A0ABQ9FHY0_TEGGR</name>
<feature type="compositionally biased region" description="Pro residues" evidence="1">
    <location>
        <begin position="60"/>
        <end position="73"/>
    </location>
</feature>
<keyword evidence="2" id="KW-1133">Transmembrane helix</keyword>
<feature type="compositionally biased region" description="Low complexity" evidence="1">
    <location>
        <begin position="40"/>
        <end position="59"/>
    </location>
</feature>
<proteinExistence type="predicted"/>
<sequence length="1011" mass="113273">MKGATPGNYRLRSTLVTPPPPPPPPTQAEVSGLIQELEEPPILIEQEPPVQQPLAQQPPIQQPPIQQPPLQQPPVHQPEIMAHLNLIKFQDERTELPVIWWSLFESYRQCLGMNEDRAIGSLPFHLTGQANLWFHTLSNETKASLDAIKTAFLERFQDNNSDNNIVNIRQHEHESGSDFFYRVQKMSLGVSTVNELGMVKLTINGLNDSLKPHVIGAKPSTWKELKDAIETATRIAECSFQSTQASDYKNKPFIGQVSKLNKNTVSVTLFNHNFQTLVDTGATVSCCSLQLLQLLQIQEHIKPSSTGDAIGAGGELHQIIGEIDLPVTIGDLVFNQVFHVFPKLYQSLILGVDFMTKNRVVLDLEKKTIVFPDKSNKEQVHLFDIETGLVRVRESVTVPPNSHGDIKIRISNLKHDQTVIIEPQSVLPDHGLAGAKSVMYNSATDLMVMHVMNPGEKAVFLPANLVVATASYDYSERTWEPGSNIPESLIRDFHSRRTNMGFFVHLFAMWILLTNTLTIAADVQRTNYGIVFQHQGQIHLGQENWIHTYEIRLPKKVQVPVFHQCPIQRSCYVINSLLNEINVLKTEVATSINETVSSIRHLIQQTEILNYDSNSSSRSRRGLLDFIGKISRSLFGTATVDDVRNLARHMNTMIKHENKLAHAMTHHEQQLSSFMLNTDERFENLMLAVNNTLIVKQINSSTIVNRQLESLKTAIHELVQGKISPYLISPKIISKTIYQIQSLLDNKFKGFKVLNECFKIIITELTTSSIMLYRTKMLTLSCPSGQQIVKGCAFCVVQLPCMCSASTDTQLLPARMGACENKTDQITILHPVNLALLQHFFSSETYGSIMGDTTFSKPIDITIPQFKIFNHVFSKVVAQDQQSHLSLKRMAKAAAKDQTIFSTLSDSLLDGQITINSTWPSLSELLTIISCAISVIATATCLLLFCKLKKLTAIVLMLQKSSSSYSMPLDSSVPSFHYKNLLTTTESPTKHYILWAKELLSAKDKSANSLM</sequence>
<keyword evidence="2" id="KW-0812">Transmembrane</keyword>
<dbReference type="Pfam" id="PF13975">
    <property type="entry name" value="gag-asp_proteas"/>
    <property type="match status" value="1"/>
</dbReference>
<comment type="caution">
    <text evidence="4">The sequence shown here is derived from an EMBL/GenBank/DDBJ whole genome shotgun (WGS) entry which is preliminary data.</text>
</comment>
<feature type="transmembrane region" description="Helical" evidence="2">
    <location>
        <begin position="925"/>
        <end position="946"/>
    </location>
</feature>
<gene>
    <name evidence="4" type="ORF">KUTeg_007435</name>
</gene>
<organism evidence="4 5">
    <name type="scientific">Tegillarca granosa</name>
    <name type="common">Malaysian cockle</name>
    <name type="synonym">Anadara granosa</name>
    <dbReference type="NCBI Taxonomy" id="220873"/>
    <lineage>
        <taxon>Eukaryota</taxon>
        <taxon>Metazoa</taxon>
        <taxon>Spiralia</taxon>
        <taxon>Lophotrochozoa</taxon>
        <taxon>Mollusca</taxon>
        <taxon>Bivalvia</taxon>
        <taxon>Autobranchia</taxon>
        <taxon>Pteriomorphia</taxon>
        <taxon>Arcoida</taxon>
        <taxon>Arcoidea</taxon>
        <taxon>Arcidae</taxon>
        <taxon>Tegillarca</taxon>
    </lineage>
</organism>
<keyword evidence="5" id="KW-1185">Reference proteome</keyword>
<dbReference type="Pfam" id="PF12259">
    <property type="entry name" value="Baculo_F"/>
    <property type="match status" value="1"/>
</dbReference>
<feature type="compositionally biased region" description="Pro residues" evidence="1">
    <location>
        <begin position="17"/>
        <end position="26"/>
    </location>
</feature>
<dbReference type="InterPro" id="IPR022048">
    <property type="entry name" value="Envelope_fusion-like"/>
</dbReference>
<evidence type="ECO:0000256" key="2">
    <source>
        <dbReference type="SAM" id="Phobius"/>
    </source>
</evidence>
<feature type="non-terminal residue" evidence="4">
    <location>
        <position position="1011"/>
    </location>
</feature>
<accession>A0ABQ9FHY0</accession>
<dbReference type="Pfam" id="PF03732">
    <property type="entry name" value="Retrotrans_gag"/>
    <property type="match status" value="1"/>
</dbReference>
<dbReference type="EMBL" id="JARBDR010000337">
    <property type="protein sequence ID" value="KAJ8315285.1"/>
    <property type="molecule type" value="Genomic_DNA"/>
</dbReference>